<accession>A0A5C6UAX2</accession>
<dbReference type="PANTHER" id="PTHR10683:SF31">
    <property type="entry name" value="TRANSALDOLASE"/>
    <property type="match status" value="1"/>
</dbReference>
<protein>
    <recommendedName>
        <fullName evidence="5 11">Transaldolase</fullName>
        <ecNumber evidence="5 11">2.2.1.2</ecNumber>
    </recommendedName>
</protein>
<dbReference type="Proteomes" id="UP000321250">
    <property type="component" value="Unassembled WGS sequence"/>
</dbReference>
<dbReference type="SUPFAM" id="SSF51569">
    <property type="entry name" value="Aldolase"/>
    <property type="match status" value="1"/>
</dbReference>
<dbReference type="HAMAP" id="MF_00493">
    <property type="entry name" value="Transaldolase_2"/>
    <property type="match status" value="1"/>
</dbReference>
<dbReference type="PROSITE" id="PS01054">
    <property type="entry name" value="TRANSALDOLASE_1"/>
    <property type="match status" value="1"/>
</dbReference>
<evidence type="ECO:0000256" key="5">
    <source>
        <dbReference type="ARBA" id="ARBA00013151"/>
    </source>
</evidence>
<dbReference type="InterPro" id="IPR004732">
    <property type="entry name" value="Transaldolase_2"/>
</dbReference>
<keyword evidence="7 11" id="KW-0808">Transferase</keyword>
<keyword evidence="13" id="KW-1185">Reference proteome</keyword>
<dbReference type="EMBL" id="VOQR01000001">
    <property type="protein sequence ID" value="TXC69902.1"/>
    <property type="molecule type" value="Genomic_DNA"/>
</dbReference>
<sequence>MGALNQLEGFGQAVWLDFVDRKFLEAGGLQKLVDEDGLTGVTSNPSIFEKAMGHGDAYDSTLAAYDKEHAGAATIDRYEHLAIQDIKAAADTLKPVYDKLDAKDGYVSLEVSPYISDDTDATIAEAQKLWGMVDRPNLMIKIPGTLAGAPAIAATIAAGINVNVTLLFSLEAYQRVAEAYAMGLEERVKQGQPIDRIASVASFFVSRIDATIDKEIDARIEKGDAEADALKAVRGKVAIANAKMAYQWYLDFLKTDRWQALAAKGAQPQRLLWASTGVKDPAYPDTLYIDTLIGKDTVNTMPPKTMDAFRDHGTAAETITADIDGAKHTLAEAERLGLDLNGVTGKLVEEGVASFVKAFDDLLGAIAKKQPATA</sequence>
<evidence type="ECO:0000256" key="9">
    <source>
        <dbReference type="ARBA" id="ARBA00023270"/>
    </source>
</evidence>
<dbReference type="GO" id="GO:0005737">
    <property type="term" value="C:cytoplasm"/>
    <property type="evidence" value="ECO:0007669"/>
    <property type="project" value="UniProtKB-SubCell"/>
</dbReference>
<dbReference type="EC" id="2.2.1.2" evidence="5 11"/>
<comment type="subcellular location">
    <subcellularLocation>
        <location evidence="2 11">Cytoplasm</location>
    </subcellularLocation>
</comment>
<dbReference type="RefSeq" id="WP_147079605.1">
    <property type="nucleotide sequence ID" value="NZ_VOQR01000001.1"/>
</dbReference>
<keyword evidence="8 11" id="KW-0570">Pentose shunt</keyword>
<comment type="pathway">
    <text evidence="3 11">Carbohydrate degradation; pentose phosphate pathway; D-glyceraldehyde 3-phosphate and beta-D-fructose 6-phosphate from D-ribose 5-phosphate and D-xylulose 5-phosphate (non-oxidative stage): step 2/3.</text>
</comment>
<name>A0A5C6UAX2_9SPHN</name>
<dbReference type="Pfam" id="PF00923">
    <property type="entry name" value="TAL_FSA"/>
    <property type="match status" value="1"/>
</dbReference>
<evidence type="ECO:0000256" key="11">
    <source>
        <dbReference type="HAMAP-Rule" id="MF_00493"/>
    </source>
</evidence>
<dbReference type="Gene3D" id="3.20.20.70">
    <property type="entry name" value="Aldolase class I"/>
    <property type="match status" value="1"/>
</dbReference>
<evidence type="ECO:0000256" key="3">
    <source>
        <dbReference type="ARBA" id="ARBA00004857"/>
    </source>
</evidence>
<evidence type="ECO:0000256" key="2">
    <source>
        <dbReference type="ARBA" id="ARBA00004496"/>
    </source>
</evidence>
<evidence type="ECO:0000313" key="12">
    <source>
        <dbReference type="EMBL" id="TXC69902.1"/>
    </source>
</evidence>
<dbReference type="UniPathway" id="UPA00115">
    <property type="reaction ID" value="UER00414"/>
</dbReference>
<dbReference type="InterPro" id="IPR018225">
    <property type="entry name" value="Transaldolase_AS"/>
</dbReference>
<dbReference type="GO" id="GO:0004801">
    <property type="term" value="F:transaldolase activity"/>
    <property type="evidence" value="ECO:0007669"/>
    <property type="project" value="UniProtKB-UniRule"/>
</dbReference>
<dbReference type="NCBIfam" id="NF002881">
    <property type="entry name" value="PRK03343.1"/>
    <property type="match status" value="1"/>
</dbReference>
<comment type="similarity">
    <text evidence="4 11">Belongs to the transaldolase family. Type 2 subfamily.</text>
</comment>
<gene>
    <name evidence="11 12" type="primary">tal</name>
    <name evidence="12" type="ORF">FSB78_02205</name>
</gene>
<dbReference type="CDD" id="cd00955">
    <property type="entry name" value="Transaldolase_like"/>
    <property type="match status" value="1"/>
</dbReference>
<proteinExistence type="inferred from homology"/>
<organism evidence="12 13">
    <name type="scientific">Sphingomonas ginsenosidivorax</name>
    <dbReference type="NCBI Taxonomy" id="862135"/>
    <lineage>
        <taxon>Bacteria</taxon>
        <taxon>Pseudomonadati</taxon>
        <taxon>Pseudomonadota</taxon>
        <taxon>Alphaproteobacteria</taxon>
        <taxon>Sphingomonadales</taxon>
        <taxon>Sphingomonadaceae</taxon>
        <taxon>Sphingomonas</taxon>
    </lineage>
</organism>
<evidence type="ECO:0000256" key="6">
    <source>
        <dbReference type="ARBA" id="ARBA00022490"/>
    </source>
</evidence>
<dbReference type="PANTHER" id="PTHR10683">
    <property type="entry name" value="TRANSALDOLASE"/>
    <property type="match status" value="1"/>
</dbReference>
<evidence type="ECO:0000256" key="1">
    <source>
        <dbReference type="ARBA" id="ARBA00003518"/>
    </source>
</evidence>
<dbReference type="OrthoDB" id="140919at2"/>
<dbReference type="InterPro" id="IPR001585">
    <property type="entry name" value="TAL/FSA"/>
</dbReference>
<comment type="caution">
    <text evidence="12">The sequence shown here is derived from an EMBL/GenBank/DDBJ whole genome shotgun (WGS) entry which is preliminary data.</text>
</comment>
<keyword evidence="9 11" id="KW-0704">Schiff base</keyword>
<dbReference type="GO" id="GO:0005975">
    <property type="term" value="P:carbohydrate metabolic process"/>
    <property type="evidence" value="ECO:0007669"/>
    <property type="project" value="InterPro"/>
</dbReference>
<dbReference type="AlphaFoldDB" id="A0A5C6UAX2"/>
<comment type="catalytic activity">
    <reaction evidence="10 11">
        <text>D-sedoheptulose 7-phosphate + D-glyceraldehyde 3-phosphate = D-erythrose 4-phosphate + beta-D-fructose 6-phosphate</text>
        <dbReference type="Rhea" id="RHEA:17053"/>
        <dbReference type="ChEBI" id="CHEBI:16897"/>
        <dbReference type="ChEBI" id="CHEBI:57483"/>
        <dbReference type="ChEBI" id="CHEBI:57634"/>
        <dbReference type="ChEBI" id="CHEBI:59776"/>
        <dbReference type="EC" id="2.2.1.2"/>
    </reaction>
</comment>
<feature type="active site" description="Schiff-base intermediate with substrate" evidence="11">
    <location>
        <position position="141"/>
    </location>
</feature>
<evidence type="ECO:0000256" key="10">
    <source>
        <dbReference type="ARBA" id="ARBA00048810"/>
    </source>
</evidence>
<dbReference type="PIRSF" id="PIRSF036915">
    <property type="entry name" value="Trnald_Bac_Plnt"/>
    <property type="match status" value="1"/>
</dbReference>
<evidence type="ECO:0000313" key="13">
    <source>
        <dbReference type="Proteomes" id="UP000321250"/>
    </source>
</evidence>
<reference evidence="12 13" key="1">
    <citation type="journal article" date="2013" name="Antonie Van Leeuwenhoek">
        <title>Sphingomonas ginsenosidivorax sp. nov., with the ability to transform ginsenosides.</title>
        <authorList>
            <person name="Jin X.F."/>
            <person name="Kim J.K."/>
            <person name="Liu Q.M."/>
            <person name="Kang M.S."/>
            <person name="He D."/>
            <person name="Jin F.X."/>
            <person name="Kim S.C."/>
            <person name="Im W.T."/>
        </authorList>
    </citation>
    <scope>NUCLEOTIDE SEQUENCE [LARGE SCALE GENOMIC DNA]</scope>
    <source>
        <strain evidence="12 13">KHI67</strain>
    </source>
</reference>
<comment type="function">
    <text evidence="1 11">Transaldolase is important for the balance of metabolites in the pentose-phosphate pathway.</text>
</comment>
<dbReference type="GO" id="GO:0006098">
    <property type="term" value="P:pentose-phosphate shunt"/>
    <property type="evidence" value="ECO:0007669"/>
    <property type="project" value="UniProtKB-UniRule"/>
</dbReference>
<evidence type="ECO:0000256" key="8">
    <source>
        <dbReference type="ARBA" id="ARBA00023126"/>
    </source>
</evidence>
<evidence type="ECO:0000256" key="7">
    <source>
        <dbReference type="ARBA" id="ARBA00022679"/>
    </source>
</evidence>
<keyword evidence="6 11" id="KW-0963">Cytoplasm</keyword>
<dbReference type="NCBIfam" id="TIGR00876">
    <property type="entry name" value="tal_mycobact"/>
    <property type="match status" value="1"/>
</dbReference>
<evidence type="ECO:0000256" key="4">
    <source>
        <dbReference type="ARBA" id="ARBA00008426"/>
    </source>
</evidence>
<dbReference type="InterPro" id="IPR013785">
    <property type="entry name" value="Aldolase_TIM"/>
</dbReference>